<dbReference type="Proteomes" id="UP000299102">
    <property type="component" value="Unassembled WGS sequence"/>
</dbReference>
<feature type="binding site" evidence="8">
    <location>
        <position position="323"/>
    </location>
    <ligand>
        <name>Zn(2+)</name>
        <dbReference type="ChEBI" id="CHEBI:29105"/>
    </ligand>
</feature>
<dbReference type="GO" id="GO:0005634">
    <property type="term" value="C:nucleus"/>
    <property type="evidence" value="ECO:0007669"/>
    <property type="project" value="UniProtKB-SubCell"/>
</dbReference>
<dbReference type="GO" id="GO:0008270">
    <property type="term" value="F:zinc ion binding"/>
    <property type="evidence" value="ECO:0007669"/>
    <property type="project" value="UniProtKB-UniRule"/>
</dbReference>
<dbReference type="Pfam" id="PF00096">
    <property type="entry name" value="zf-C2H2"/>
    <property type="match status" value="3"/>
</dbReference>
<keyword evidence="2 8" id="KW-0479">Metal-binding</keyword>
<reference evidence="12 13" key="1">
    <citation type="journal article" date="2019" name="Commun. Biol.">
        <title>The bagworm genome reveals a unique fibroin gene that provides high tensile strength.</title>
        <authorList>
            <person name="Kono N."/>
            <person name="Nakamura H."/>
            <person name="Ohtoshi R."/>
            <person name="Tomita M."/>
            <person name="Numata K."/>
            <person name="Arakawa K."/>
        </authorList>
    </citation>
    <scope>NUCLEOTIDE SEQUENCE [LARGE SCALE GENOMIC DNA]</scope>
</reference>
<feature type="binding site" evidence="8">
    <location>
        <position position="277"/>
    </location>
    <ligand>
        <name>Zn(2+)</name>
        <dbReference type="ChEBI" id="CHEBI:29105"/>
    </ligand>
</feature>
<dbReference type="InterPro" id="IPR012934">
    <property type="entry name" value="Znf_AD"/>
</dbReference>
<feature type="domain" description="C2H2-type" evidence="10">
    <location>
        <begin position="488"/>
        <end position="515"/>
    </location>
</feature>
<dbReference type="PROSITE" id="PS50157">
    <property type="entry name" value="ZINC_FINGER_C2H2_2"/>
    <property type="match status" value="4"/>
</dbReference>
<evidence type="ECO:0000313" key="13">
    <source>
        <dbReference type="Proteomes" id="UP000299102"/>
    </source>
</evidence>
<feature type="domain" description="C2H2-type" evidence="10">
    <location>
        <begin position="516"/>
        <end position="543"/>
    </location>
</feature>
<proteinExistence type="predicted"/>
<dbReference type="FunFam" id="3.30.160.60:FF:000478">
    <property type="entry name" value="Zinc finger protein 133"/>
    <property type="match status" value="1"/>
</dbReference>
<dbReference type="EMBL" id="BGZK01000229">
    <property type="protein sequence ID" value="GBP30125.1"/>
    <property type="molecule type" value="Genomic_DNA"/>
</dbReference>
<dbReference type="PROSITE" id="PS00028">
    <property type="entry name" value="ZINC_FINGER_C2H2_1"/>
    <property type="match status" value="4"/>
</dbReference>
<dbReference type="STRING" id="151549.A0A4C1UUL1"/>
<feature type="domain" description="C2H2-type" evidence="10">
    <location>
        <begin position="544"/>
        <end position="572"/>
    </location>
</feature>
<dbReference type="GO" id="GO:0030674">
    <property type="term" value="F:protein-macromolecule adaptor activity"/>
    <property type="evidence" value="ECO:0007669"/>
    <property type="project" value="UniProtKB-ARBA"/>
</dbReference>
<dbReference type="Pfam" id="PF07776">
    <property type="entry name" value="zf-AD"/>
    <property type="match status" value="1"/>
</dbReference>
<feature type="domain" description="C2H2-type" evidence="10">
    <location>
        <begin position="460"/>
        <end position="487"/>
    </location>
</feature>
<feature type="binding site" evidence="8">
    <location>
        <position position="280"/>
    </location>
    <ligand>
        <name>Zn(2+)</name>
        <dbReference type="ChEBI" id="CHEBI:29105"/>
    </ligand>
</feature>
<dbReference type="SMART" id="SM00868">
    <property type="entry name" value="zf-AD"/>
    <property type="match status" value="1"/>
</dbReference>
<evidence type="ECO:0000256" key="7">
    <source>
        <dbReference type="PROSITE-ProRule" id="PRU00042"/>
    </source>
</evidence>
<evidence type="ECO:0000256" key="3">
    <source>
        <dbReference type="ARBA" id="ARBA00022737"/>
    </source>
</evidence>
<keyword evidence="13" id="KW-1185">Reference proteome</keyword>
<gene>
    <name evidence="12" type="primary">ZNF729</name>
    <name evidence="12" type="ORF">EVAR_94969_1</name>
</gene>
<dbReference type="OrthoDB" id="654211at2759"/>
<dbReference type="PROSITE" id="PS51915">
    <property type="entry name" value="ZAD"/>
    <property type="match status" value="1"/>
</dbReference>
<dbReference type="InterPro" id="IPR036236">
    <property type="entry name" value="Znf_C2H2_sf"/>
</dbReference>
<evidence type="ECO:0000259" key="11">
    <source>
        <dbReference type="PROSITE" id="PS51915"/>
    </source>
</evidence>
<dbReference type="FunFam" id="3.30.160.60:FF:000688">
    <property type="entry name" value="zinc finger protein 197 isoform X1"/>
    <property type="match status" value="1"/>
</dbReference>
<dbReference type="Gene3D" id="3.40.1800.20">
    <property type="match status" value="1"/>
</dbReference>
<keyword evidence="6" id="KW-0539">Nucleus</keyword>
<dbReference type="InterPro" id="IPR013087">
    <property type="entry name" value="Znf_C2H2_type"/>
</dbReference>
<evidence type="ECO:0000256" key="9">
    <source>
        <dbReference type="SAM" id="MobiDB-lite"/>
    </source>
</evidence>
<feature type="compositionally biased region" description="Basic and acidic residues" evidence="9">
    <location>
        <begin position="574"/>
        <end position="589"/>
    </location>
</feature>
<name>A0A4C1UUL1_EUMVA</name>
<keyword evidence="5 8" id="KW-0862">Zinc</keyword>
<dbReference type="PANTHER" id="PTHR24406">
    <property type="entry name" value="TRANSCRIPTIONAL REPRESSOR CTCFL-RELATED"/>
    <property type="match status" value="1"/>
</dbReference>
<evidence type="ECO:0000259" key="10">
    <source>
        <dbReference type="PROSITE" id="PS50157"/>
    </source>
</evidence>
<evidence type="ECO:0000256" key="4">
    <source>
        <dbReference type="ARBA" id="ARBA00022771"/>
    </source>
</evidence>
<organism evidence="12 13">
    <name type="scientific">Eumeta variegata</name>
    <name type="common">Bagworm moth</name>
    <name type="synonym">Eumeta japonica</name>
    <dbReference type="NCBI Taxonomy" id="151549"/>
    <lineage>
        <taxon>Eukaryota</taxon>
        <taxon>Metazoa</taxon>
        <taxon>Ecdysozoa</taxon>
        <taxon>Arthropoda</taxon>
        <taxon>Hexapoda</taxon>
        <taxon>Insecta</taxon>
        <taxon>Pterygota</taxon>
        <taxon>Neoptera</taxon>
        <taxon>Endopterygota</taxon>
        <taxon>Lepidoptera</taxon>
        <taxon>Glossata</taxon>
        <taxon>Ditrysia</taxon>
        <taxon>Tineoidea</taxon>
        <taxon>Psychidae</taxon>
        <taxon>Oiketicinae</taxon>
        <taxon>Eumeta</taxon>
    </lineage>
</organism>
<dbReference type="SMART" id="SM00355">
    <property type="entry name" value="ZnF_C2H2"/>
    <property type="match status" value="5"/>
</dbReference>
<accession>A0A4C1UUL1</accession>
<sequence>MVEKAFTWTTRLATTFFQLRLENDWLFKKKPQAWKDFRNILLEHGFPEEMTLDHMRKKWMYTYDRKHRIVLKRGMEANDWPLYIPLLQYYENFDTNTLIKLNKQGCTFPYVRYPKGKGKKALQDNAGRSDNENGEFQWTRDITETFIQIRLQHEWMFRERKWAWKEVEKKLRSSGIPLDHTLLELPEMWVHLTKTYKWKQKFAAKGMLNEVWPYYEAMAKYYKVKNQIQISCKREYNTGINTEDTNDFNDDDYEDDIKLFDLKQRTGQNNARRSSSCRTCDQEEGSVNLFEQHDEDGCDLAHMLKIICGVEALQSDNLPKQMCFNCFKQLENAYKFRRKCQEVDKNFKSRNRNVIQIKIEAIDNENSQAGLLKSAKIEKTIDTSTIFSEFDTTDFDDAQSFEETANGKPSPLTIAKPKARRSIMKKERKKYDYARMCEICGKKTKNMKSHMDTHAEGKFYKCDQCDKRFKFKSGLVIHKSSHNPTPRKTCEVCGKAFHILSSYRKHFVYHANERKYSCETCGKCFNTKDILTVHMRMHTDERPFSCPECGKNFRTAGCVSRHKKIVHKTTAKAPESKGFKDQDQKRERD</sequence>
<keyword evidence="3" id="KW-0677">Repeat</keyword>
<evidence type="ECO:0000256" key="1">
    <source>
        <dbReference type="ARBA" id="ARBA00004123"/>
    </source>
</evidence>
<evidence type="ECO:0000313" key="12">
    <source>
        <dbReference type="EMBL" id="GBP30125.1"/>
    </source>
</evidence>
<dbReference type="SUPFAM" id="SSF57667">
    <property type="entry name" value="beta-beta-alpha zinc fingers"/>
    <property type="match status" value="2"/>
</dbReference>
<evidence type="ECO:0000256" key="5">
    <source>
        <dbReference type="ARBA" id="ARBA00022833"/>
    </source>
</evidence>
<dbReference type="InterPro" id="IPR050888">
    <property type="entry name" value="ZnF_C2H2-type_TF"/>
</dbReference>
<dbReference type="SUPFAM" id="SSF57716">
    <property type="entry name" value="Glucocorticoid receptor-like (DNA-binding domain)"/>
    <property type="match status" value="1"/>
</dbReference>
<evidence type="ECO:0000256" key="6">
    <source>
        <dbReference type="ARBA" id="ARBA00023242"/>
    </source>
</evidence>
<feature type="binding site" evidence="8">
    <location>
        <position position="326"/>
    </location>
    <ligand>
        <name>Zn(2+)</name>
        <dbReference type="ChEBI" id="CHEBI:29105"/>
    </ligand>
</feature>
<protein>
    <submittedName>
        <fullName evidence="12">Zinc finger protein 729</fullName>
    </submittedName>
</protein>
<comment type="subcellular location">
    <subcellularLocation>
        <location evidence="1">Nucleus</location>
    </subcellularLocation>
</comment>
<evidence type="ECO:0000256" key="2">
    <source>
        <dbReference type="ARBA" id="ARBA00022723"/>
    </source>
</evidence>
<dbReference type="AlphaFoldDB" id="A0A4C1UUL1"/>
<feature type="region of interest" description="Disordered" evidence="9">
    <location>
        <begin position="569"/>
        <end position="589"/>
    </location>
</feature>
<evidence type="ECO:0000256" key="8">
    <source>
        <dbReference type="PROSITE-ProRule" id="PRU01263"/>
    </source>
</evidence>
<comment type="caution">
    <text evidence="12">The sequence shown here is derived from an EMBL/GenBank/DDBJ whole genome shotgun (WGS) entry which is preliminary data.</text>
</comment>
<keyword evidence="4 7" id="KW-0863">Zinc-finger</keyword>
<dbReference type="Gene3D" id="3.30.160.60">
    <property type="entry name" value="Classic Zinc Finger"/>
    <property type="match status" value="3"/>
</dbReference>
<feature type="domain" description="ZAD" evidence="11">
    <location>
        <begin position="275"/>
        <end position="350"/>
    </location>
</feature>